<keyword evidence="1" id="KW-0378">Hydrolase</keyword>
<dbReference type="EC" id="3.1.3.5" evidence="1"/>
<dbReference type="SFLD" id="SFLDG01129">
    <property type="entry name" value="C1.5:_HAD__Beta-PGM__Phosphata"/>
    <property type="match status" value="1"/>
</dbReference>
<dbReference type="GO" id="GO:0008253">
    <property type="term" value="F:5'-nucleotidase activity"/>
    <property type="evidence" value="ECO:0007669"/>
    <property type="project" value="UniProtKB-EC"/>
</dbReference>
<dbReference type="Gene3D" id="3.40.50.1000">
    <property type="entry name" value="HAD superfamily/HAD-like"/>
    <property type="match status" value="1"/>
</dbReference>
<dbReference type="Gene3D" id="1.10.150.240">
    <property type="entry name" value="Putative phosphatase, domain 2"/>
    <property type="match status" value="1"/>
</dbReference>
<dbReference type="GO" id="GO:0005829">
    <property type="term" value="C:cytosol"/>
    <property type="evidence" value="ECO:0007669"/>
    <property type="project" value="TreeGrafter"/>
</dbReference>
<dbReference type="SUPFAM" id="SSF56784">
    <property type="entry name" value="HAD-like"/>
    <property type="match status" value="1"/>
</dbReference>
<dbReference type="InterPro" id="IPR050155">
    <property type="entry name" value="HAD-like_hydrolase_sf"/>
</dbReference>
<dbReference type="EMBL" id="NNSR01000045">
    <property type="protein sequence ID" value="PKD30805.1"/>
    <property type="molecule type" value="Genomic_DNA"/>
</dbReference>
<evidence type="ECO:0000313" key="2">
    <source>
        <dbReference type="Proteomes" id="UP000233425"/>
    </source>
</evidence>
<dbReference type="Proteomes" id="UP000233425">
    <property type="component" value="Unassembled WGS sequence"/>
</dbReference>
<dbReference type="InterPro" id="IPR041492">
    <property type="entry name" value="HAD_2"/>
</dbReference>
<dbReference type="PANTHER" id="PTHR43434">
    <property type="entry name" value="PHOSPHOGLYCOLATE PHOSPHATASE"/>
    <property type="match status" value="1"/>
</dbReference>
<protein>
    <submittedName>
        <fullName evidence="1">5'-nucleotidase</fullName>
        <ecNumber evidence="1">3.1.3.5</ecNumber>
    </submittedName>
</protein>
<dbReference type="PANTHER" id="PTHR43434:SF20">
    <property type="entry name" value="5'-NUCLEOTIDASE"/>
    <property type="match status" value="1"/>
</dbReference>
<reference evidence="1" key="1">
    <citation type="journal article" date="2018" name="Environ. Microbiol.">
        <title>Sporulation capability and amylosome conservation among diverse human colonic and rumen isolates of the keystone starch-degrader Ruminococcus bromii.</title>
        <authorList>
            <person name="Mukhopadhya I."/>
            <person name="Morais S."/>
            <person name="Laverde-Gomez J."/>
            <person name="Sheridan P.O."/>
            <person name="Walker A.W."/>
            <person name="Kelly W."/>
            <person name="Klieve A.V."/>
            <person name="Ouwerkerk D."/>
            <person name="Duncan S.H."/>
            <person name="Louis P."/>
            <person name="Koropatkin N."/>
            <person name="Cockburn D."/>
            <person name="Kibler R."/>
            <person name="Cooper P.J."/>
            <person name="Sandoval C."/>
            <person name="Crost E."/>
            <person name="Juge N."/>
            <person name="Bayer E.A."/>
            <person name="Flint H.J."/>
        </authorList>
    </citation>
    <scope>NUCLEOTIDE SEQUENCE [LARGE SCALE GENOMIC DNA]</scope>
    <source>
        <strain evidence="1">ATCC 27255</strain>
    </source>
</reference>
<proteinExistence type="predicted"/>
<dbReference type="InterPro" id="IPR023214">
    <property type="entry name" value="HAD_sf"/>
</dbReference>
<comment type="caution">
    <text evidence="1">The sequence shown here is derived from an EMBL/GenBank/DDBJ whole genome shotgun (WGS) entry which is preliminary data.</text>
</comment>
<gene>
    <name evidence="1" type="ORF">RBATCC27255_00936</name>
</gene>
<dbReference type="Pfam" id="PF13419">
    <property type="entry name" value="HAD_2"/>
    <property type="match status" value="1"/>
</dbReference>
<organism evidence="1 2">
    <name type="scientific">Ruminococcus bromii</name>
    <dbReference type="NCBI Taxonomy" id="40518"/>
    <lineage>
        <taxon>Bacteria</taxon>
        <taxon>Bacillati</taxon>
        <taxon>Bacillota</taxon>
        <taxon>Clostridia</taxon>
        <taxon>Eubacteriales</taxon>
        <taxon>Oscillospiraceae</taxon>
        <taxon>Ruminococcus</taxon>
    </lineage>
</organism>
<sequence>MMNKYKYYLFDLDGTISESALGIRESLENAIKSMGKPLPNLDDYTLYIGPPLLDTFRNICRFNEEESARGVEIYREYYNTKGKLVNKLYDGIDRVLAELKNSGAKLAVCSSKYEKFAEEITELLGVHDMFDAICGSTLDGSRKDKKDLIPYAVERLGGNLENDRKDTVMIGDTWFDTKGARLCGVDFVGVEYGYGDLESMKKEGGRVFVKTTAELLDVLTK</sequence>
<dbReference type="GO" id="GO:0004713">
    <property type="term" value="F:protein tyrosine kinase activity"/>
    <property type="evidence" value="ECO:0007669"/>
    <property type="project" value="TreeGrafter"/>
</dbReference>
<dbReference type="AlphaFoldDB" id="A0A2N0UV15"/>
<dbReference type="InterPro" id="IPR023198">
    <property type="entry name" value="PGP-like_dom2"/>
</dbReference>
<dbReference type="InterPro" id="IPR036412">
    <property type="entry name" value="HAD-like_sf"/>
</dbReference>
<keyword evidence="2" id="KW-1185">Reference proteome</keyword>
<dbReference type="SFLD" id="SFLDS00003">
    <property type="entry name" value="Haloacid_Dehalogenase"/>
    <property type="match status" value="1"/>
</dbReference>
<name>A0A2N0UV15_9FIRM</name>
<evidence type="ECO:0000313" key="1">
    <source>
        <dbReference type="EMBL" id="PKD30805.1"/>
    </source>
</evidence>
<accession>A0A2N0UV15</accession>